<dbReference type="WBParaSite" id="SPAL_0000626200.1">
    <property type="protein sequence ID" value="SPAL_0000626200.1"/>
    <property type="gene ID" value="SPAL_0000626200"/>
</dbReference>
<dbReference type="GO" id="GO:0003676">
    <property type="term" value="F:nucleic acid binding"/>
    <property type="evidence" value="ECO:0007669"/>
    <property type="project" value="InterPro"/>
</dbReference>
<reference evidence="2" key="1">
    <citation type="submission" date="2017-02" db="UniProtKB">
        <authorList>
            <consortium name="WormBaseParasite"/>
        </authorList>
    </citation>
    <scope>IDENTIFICATION</scope>
</reference>
<accession>A0A0N5BJZ6</accession>
<protein>
    <submittedName>
        <fullName evidence="2">Integrase catalytic domain-containing protein</fullName>
    </submittedName>
</protein>
<dbReference type="Proteomes" id="UP000046392">
    <property type="component" value="Unplaced"/>
</dbReference>
<sequence>MYGGKIDSRRKTKSSDYCHNISSPVDRTVDSCHSCLTMRKFPHKLYALWITATHPRRICSLYSCYVSNSTLIMLVDYLFNFMYGQVLPDQFSQAIIKFLSPTMDEYPLFILIYDAESALTSNTLSEFFSSYRIGFHSNLQPSNTQKITSIKYRLKSNGRNEGHINSLHKTFQKADLLNILPSQRLQWTTIALNTPLSRTKNSNGGNQFLLPAEKYYLDWSVILLKLPTFEECAPSSLHTSYTLSNSILLSNNKATVKVPESSLTTPSFFPPECQHALDESLDKSHVEIYLNSLQPSINVQKVVINVDCDYASDTASYDWYEREFDKKGKYPHSNLWKQIADLMPSSYWAYHCIRDVFPLHVIIRKSF</sequence>
<dbReference type="InterPro" id="IPR036397">
    <property type="entry name" value="RNaseH_sf"/>
</dbReference>
<name>A0A0N5BJZ6_STREA</name>
<organism evidence="1 2">
    <name type="scientific">Strongyloides papillosus</name>
    <name type="common">Intestinal threadworm</name>
    <dbReference type="NCBI Taxonomy" id="174720"/>
    <lineage>
        <taxon>Eukaryota</taxon>
        <taxon>Metazoa</taxon>
        <taxon>Ecdysozoa</taxon>
        <taxon>Nematoda</taxon>
        <taxon>Chromadorea</taxon>
        <taxon>Rhabditida</taxon>
        <taxon>Tylenchina</taxon>
        <taxon>Panagrolaimomorpha</taxon>
        <taxon>Strongyloidoidea</taxon>
        <taxon>Strongyloididae</taxon>
        <taxon>Strongyloides</taxon>
    </lineage>
</organism>
<dbReference type="Gene3D" id="3.30.420.10">
    <property type="entry name" value="Ribonuclease H-like superfamily/Ribonuclease H"/>
    <property type="match status" value="1"/>
</dbReference>
<proteinExistence type="predicted"/>
<evidence type="ECO:0000313" key="2">
    <source>
        <dbReference type="WBParaSite" id="SPAL_0000626200.1"/>
    </source>
</evidence>
<evidence type="ECO:0000313" key="1">
    <source>
        <dbReference type="Proteomes" id="UP000046392"/>
    </source>
</evidence>
<keyword evidence="1" id="KW-1185">Reference proteome</keyword>
<dbReference type="AlphaFoldDB" id="A0A0N5BJZ6"/>